<comment type="catalytic activity">
    <reaction evidence="1 10">
        <text>S-ubiquitinyl-[E2 ubiquitin-conjugating enzyme]-L-cysteine + [acceptor protein]-L-lysine = [E2 ubiquitin-conjugating enzyme]-L-cysteine + N(6)-ubiquitinyl-[acceptor protein]-L-lysine.</text>
        <dbReference type="EC" id="2.3.2.27"/>
    </reaction>
</comment>
<reference evidence="12" key="1">
    <citation type="submission" date="2023-05" db="EMBL/GenBank/DDBJ databases">
        <authorList>
            <person name="Huff M."/>
        </authorList>
    </citation>
    <scope>NUCLEOTIDE SEQUENCE</scope>
</reference>
<comment type="domain">
    <text evidence="10">The RING-type zinc finger domain is responsible for E3 ligase activity.</text>
</comment>
<evidence type="ECO:0000256" key="5">
    <source>
        <dbReference type="ARBA" id="ARBA00022723"/>
    </source>
</evidence>
<proteinExistence type="predicted"/>
<evidence type="ECO:0000256" key="7">
    <source>
        <dbReference type="ARBA" id="ARBA00022786"/>
    </source>
</evidence>
<dbReference type="EMBL" id="OU503055">
    <property type="protein sequence ID" value="CAI9784132.1"/>
    <property type="molecule type" value="Genomic_DNA"/>
</dbReference>
<feature type="domain" description="RING-type" evidence="11">
    <location>
        <begin position="42"/>
        <end position="88"/>
    </location>
</feature>
<evidence type="ECO:0000259" key="11">
    <source>
        <dbReference type="SMART" id="SM00184"/>
    </source>
</evidence>
<keyword evidence="8 10" id="KW-0862">Zinc</keyword>
<dbReference type="Proteomes" id="UP000834106">
    <property type="component" value="Chromosome 20"/>
</dbReference>
<dbReference type="GO" id="GO:0006511">
    <property type="term" value="P:ubiquitin-dependent protein catabolic process"/>
    <property type="evidence" value="ECO:0007669"/>
    <property type="project" value="UniProtKB-UniRule"/>
</dbReference>
<evidence type="ECO:0000256" key="10">
    <source>
        <dbReference type="RuleBase" id="RU369090"/>
    </source>
</evidence>
<evidence type="ECO:0000256" key="1">
    <source>
        <dbReference type="ARBA" id="ARBA00000900"/>
    </source>
</evidence>
<evidence type="ECO:0000256" key="6">
    <source>
        <dbReference type="ARBA" id="ARBA00022771"/>
    </source>
</evidence>
<dbReference type="Gene3D" id="3.30.40.10">
    <property type="entry name" value="Zinc/RING finger domain, C3HC4 (zinc finger)"/>
    <property type="match status" value="1"/>
</dbReference>
<dbReference type="InterPro" id="IPR018957">
    <property type="entry name" value="Znf_C3HC4_RING-type"/>
</dbReference>
<protein>
    <recommendedName>
        <fullName evidence="10">E3 ubiquitin-protein ligase RMA</fullName>
        <ecNumber evidence="10">2.3.2.27</ecNumber>
    </recommendedName>
    <alternativeName>
        <fullName evidence="10">Protein RING membrane-anchor</fullName>
    </alternativeName>
    <alternativeName>
        <fullName evidence="10">RING-type E3 ubiquitin transferase RMA</fullName>
    </alternativeName>
</protein>
<keyword evidence="9" id="KW-0472">Membrane</keyword>
<dbReference type="InterPro" id="IPR001841">
    <property type="entry name" value="Znf_RING"/>
</dbReference>
<accession>A0AAD2AFJ4</accession>
<evidence type="ECO:0000256" key="8">
    <source>
        <dbReference type="ARBA" id="ARBA00022833"/>
    </source>
</evidence>
<dbReference type="PANTHER" id="PTHR12313">
    <property type="entry name" value="E3 UBIQUITIN-PROTEIN LIGASE RNF5-RELATED"/>
    <property type="match status" value="1"/>
</dbReference>
<evidence type="ECO:0000313" key="12">
    <source>
        <dbReference type="EMBL" id="CAI9784132.1"/>
    </source>
</evidence>
<dbReference type="AlphaFoldDB" id="A0AAD2AFJ4"/>
<organism evidence="12 13">
    <name type="scientific">Fraxinus pennsylvanica</name>
    <dbReference type="NCBI Taxonomy" id="56036"/>
    <lineage>
        <taxon>Eukaryota</taxon>
        <taxon>Viridiplantae</taxon>
        <taxon>Streptophyta</taxon>
        <taxon>Embryophyta</taxon>
        <taxon>Tracheophyta</taxon>
        <taxon>Spermatophyta</taxon>
        <taxon>Magnoliopsida</taxon>
        <taxon>eudicotyledons</taxon>
        <taxon>Gunneridae</taxon>
        <taxon>Pentapetalae</taxon>
        <taxon>asterids</taxon>
        <taxon>lamiids</taxon>
        <taxon>Lamiales</taxon>
        <taxon>Oleaceae</taxon>
        <taxon>Oleeae</taxon>
        <taxon>Fraxinus</taxon>
    </lineage>
</organism>
<keyword evidence="4 10" id="KW-0808">Transferase</keyword>
<evidence type="ECO:0000256" key="2">
    <source>
        <dbReference type="ARBA" id="ARBA00004308"/>
    </source>
</evidence>
<dbReference type="GO" id="GO:0061630">
    <property type="term" value="F:ubiquitin protein ligase activity"/>
    <property type="evidence" value="ECO:0007669"/>
    <property type="project" value="UniProtKB-UniRule"/>
</dbReference>
<gene>
    <name evidence="12" type="ORF">FPE_LOCUS31562</name>
</gene>
<evidence type="ECO:0000256" key="9">
    <source>
        <dbReference type="ARBA" id="ARBA00023136"/>
    </source>
</evidence>
<dbReference type="SMART" id="SM00184">
    <property type="entry name" value="RING"/>
    <property type="match status" value="1"/>
</dbReference>
<name>A0AAD2AFJ4_9LAMI</name>
<dbReference type="GO" id="GO:0005789">
    <property type="term" value="C:endoplasmic reticulum membrane"/>
    <property type="evidence" value="ECO:0007669"/>
    <property type="project" value="UniProtKB-SubCell"/>
</dbReference>
<comment type="subcellular location">
    <subcellularLocation>
        <location evidence="2">Endomembrane system</location>
    </subcellularLocation>
    <subcellularLocation>
        <location evidence="10">Endoplasmic reticulum membrane</location>
        <topology evidence="10">Single-pass type IV membrane protein</topology>
    </subcellularLocation>
</comment>
<keyword evidence="7 10" id="KW-0833">Ubl conjugation pathway</keyword>
<dbReference type="InterPro" id="IPR013083">
    <property type="entry name" value="Znf_RING/FYVE/PHD"/>
</dbReference>
<dbReference type="GO" id="GO:0008270">
    <property type="term" value="F:zinc ion binding"/>
    <property type="evidence" value="ECO:0007669"/>
    <property type="project" value="UniProtKB-KW"/>
</dbReference>
<keyword evidence="6 10" id="KW-0863">Zinc-finger</keyword>
<evidence type="ECO:0000256" key="3">
    <source>
        <dbReference type="ARBA" id="ARBA00004906"/>
    </source>
</evidence>
<comment type="pathway">
    <text evidence="3 10">Protein modification; protein ubiquitination.</text>
</comment>
<dbReference type="InterPro" id="IPR045103">
    <property type="entry name" value="RNF5/RNF185-like"/>
</dbReference>
<dbReference type="CDD" id="cd16745">
    <property type="entry name" value="RING-HC_AtRMA-like"/>
    <property type="match status" value="1"/>
</dbReference>
<keyword evidence="5 10" id="KW-0479">Metal-binding</keyword>
<keyword evidence="13" id="KW-1185">Reference proteome</keyword>
<dbReference type="SUPFAM" id="SSF57850">
    <property type="entry name" value="RING/U-box"/>
    <property type="match status" value="1"/>
</dbReference>
<dbReference type="PROSITE" id="PS00518">
    <property type="entry name" value="ZF_RING_1"/>
    <property type="match status" value="1"/>
</dbReference>
<dbReference type="EC" id="2.3.2.27" evidence="10"/>
<sequence length="267" mass="29508">MAFQLNFSAPTMQFGAEGDASFKRKWNSVSSASENVNGCFDCSICLDSAHDPVVTLCGHLYCWPCIYKWLQIQSSSFESDAQHKCPVCKAYISTSSLVPLYGRGTSLSESKAKKPQLDLTIPHRPPAAGLDTLLAANQQRNHPNLFQPQQPSSFHDQQYFPHPLGNYVSTMPSSIGGTATTSHFSPTVNMIGELVFARIFGSSDTSLFAYPYPNSYLIPGNSSPRLRRQEMKLHKSLNRAPGEAQSSKLDGWSVYVRSDDDEVRTSK</sequence>
<evidence type="ECO:0000313" key="13">
    <source>
        <dbReference type="Proteomes" id="UP000834106"/>
    </source>
</evidence>
<evidence type="ECO:0000256" key="4">
    <source>
        <dbReference type="ARBA" id="ARBA00022679"/>
    </source>
</evidence>
<dbReference type="InterPro" id="IPR017907">
    <property type="entry name" value="Znf_RING_CS"/>
</dbReference>
<dbReference type="Pfam" id="PF00097">
    <property type="entry name" value="zf-C3HC4"/>
    <property type="match status" value="1"/>
</dbReference>
<comment type="function">
    <text evidence="10">E3 ubiquitin-protein ligase.</text>
</comment>
<keyword evidence="10" id="KW-0256">Endoplasmic reticulum</keyword>